<evidence type="ECO:0000259" key="14">
    <source>
        <dbReference type="PROSITE" id="PS50261"/>
    </source>
</evidence>
<keyword evidence="10" id="KW-0675">Receptor</keyword>
<evidence type="ECO:0000256" key="8">
    <source>
        <dbReference type="ARBA" id="ARBA00023136"/>
    </source>
</evidence>
<keyword evidence="12" id="KW-0807">Transducer</keyword>
<evidence type="ECO:0000256" key="6">
    <source>
        <dbReference type="ARBA" id="ARBA00022989"/>
    </source>
</evidence>
<evidence type="ECO:0000256" key="7">
    <source>
        <dbReference type="ARBA" id="ARBA00023040"/>
    </source>
</evidence>
<evidence type="ECO:0000256" key="2">
    <source>
        <dbReference type="ARBA" id="ARBA00008979"/>
    </source>
</evidence>
<evidence type="ECO:0000256" key="10">
    <source>
        <dbReference type="ARBA" id="ARBA00023170"/>
    </source>
</evidence>
<organism evidence="15 16">
    <name type="scientific">Drosophila erecta</name>
    <name type="common">Fruit fly</name>
    <dbReference type="NCBI Taxonomy" id="7220"/>
    <lineage>
        <taxon>Eukaryota</taxon>
        <taxon>Metazoa</taxon>
        <taxon>Ecdysozoa</taxon>
        <taxon>Arthropoda</taxon>
        <taxon>Hexapoda</taxon>
        <taxon>Insecta</taxon>
        <taxon>Pterygota</taxon>
        <taxon>Neoptera</taxon>
        <taxon>Endopterygota</taxon>
        <taxon>Diptera</taxon>
        <taxon>Brachycera</taxon>
        <taxon>Muscomorpha</taxon>
        <taxon>Ephydroidea</taxon>
        <taxon>Drosophilidae</taxon>
        <taxon>Drosophila</taxon>
        <taxon>Sophophora</taxon>
    </lineage>
</organism>
<dbReference type="KEGG" id="der:6552749"/>
<dbReference type="PROSITE" id="PS50261">
    <property type="entry name" value="G_PROTEIN_RECEP_F2_4"/>
    <property type="match status" value="1"/>
</dbReference>
<dbReference type="OrthoDB" id="6134459at2759"/>
<evidence type="ECO:0000256" key="3">
    <source>
        <dbReference type="ARBA" id="ARBA00022475"/>
    </source>
</evidence>
<dbReference type="GO" id="GO:0008528">
    <property type="term" value="F:G protein-coupled peptide receptor activity"/>
    <property type="evidence" value="ECO:0007669"/>
    <property type="project" value="TreeGrafter"/>
</dbReference>
<dbReference type="InterPro" id="IPR036272">
    <property type="entry name" value="Methuselah_N_sf"/>
</dbReference>
<reference evidence="15 16" key="1">
    <citation type="journal article" date="2007" name="Nature">
        <title>Evolution of genes and genomes on the Drosophila phylogeny.</title>
        <authorList>
            <consortium name="Drosophila 12 Genomes Consortium"/>
            <person name="Clark A.G."/>
            <person name="Eisen M.B."/>
            <person name="Smith D.R."/>
            <person name="Bergman C.M."/>
            <person name="Oliver B."/>
            <person name="Markow T.A."/>
            <person name="Kaufman T.C."/>
            <person name="Kellis M."/>
            <person name="Gelbart W."/>
            <person name="Iyer V.N."/>
            <person name="Pollard D.A."/>
            <person name="Sackton T.B."/>
            <person name="Larracuente A.M."/>
            <person name="Singh N.D."/>
            <person name="Abad J.P."/>
            <person name="Abt D.N."/>
            <person name="Adryan B."/>
            <person name="Aguade M."/>
            <person name="Akashi H."/>
            <person name="Anderson W.W."/>
            <person name="Aquadro C.F."/>
            <person name="Ardell D.H."/>
            <person name="Arguello R."/>
            <person name="Artieri C.G."/>
            <person name="Barbash D.A."/>
            <person name="Barker D."/>
            <person name="Barsanti P."/>
            <person name="Batterham P."/>
            <person name="Batzoglou S."/>
            <person name="Begun D."/>
            <person name="Bhutkar A."/>
            <person name="Blanco E."/>
            <person name="Bosak S.A."/>
            <person name="Bradley R.K."/>
            <person name="Brand A.D."/>
            <person name="Brent M.R."/>
            <person name="Brooks A.N."/>
            <person name="Brown R.H."/>
            <person name="Butlin R.K."/>
            <person name="Caggese C."/>
            <person name="Calvi B.R."/>
            <person name="Bernardo de Carvalho A."/>
            <person name="Caspi A."/>
            <person name="Castrezana S."/>
            <person name="Celniker S.E."/>
            <person name="Chang J.L."/>
            <person name="Chapple C."/>
            <person name="Chatterji S."/>
            <person name="Chinwalla A."/>
            <person name="Civetta A."/>
            <person name="Clifton S.W."/>
            <person name="Comeron J.M."/>
            <person name="Costello J.C."/>
            <person name="Coyne J.A."/>
            <person name="Daub J."/>
            <person name="David R.G."/>
            <person name="Delcher A.L."/>
            <person name="Delehaunty K."/>
            <person name="Do C.B."/>
            <person name="Ebling H."/>
            <person name="Edwards K."/>
            <person name="Eickbush T."/>
            <person name="Evans J.D."/>
            <person name="Filipski A."/>
            <person name="Findeiss S."/>
            <person name="Freyhult E."/>
            <person name="Fulton L."/>
            <person name="Fulton R."/>
            <person name="Garcia A.C."/>
            <person name="Gardiner A."/>
            <person name="Garfield D.A."/>
            <person name="Garvin B.E."/>
            <person name="Gibson G."/>
            <person name="Gilbert D."/>
            <person name="Gnerre S."/>
            <person name="Godfrey J."/>
            <person name="Good R."/>
            <person name="Gotea V."/>
            <person name="Gravely B."/>
            <person name="Greenberg A.J."/>
            <person name="Griffiths-Jones S."/>
            <person name="Gross S."/>
            <person name="Guigo R."/>
            <person name="Gustafson E.A."/>
            <person name="Haerty W."/>
            <person name="Hahn M.W."/>
            <person name="Halligan D.L."/>
            <person name="Halpern A.L."/>
            <person name="Halter G.M."/>
            <person name="Han M.V."/>
            <person name="Heger A."/>
            <person name="Hillier L."/>
            <person name="Hinrichs A.S."/>
            <person name="Holmes I."/>
            <person name="Hoskins R.A."/>
            <person name="Hubisz M.J."/>
            <person name="Hultmark D."/>
            <person name="Huntley M.A."/>
            <person name="Jaffe D.B."/>
            <person name="Jagadeeshan S."/>
            <person name="Jeck W.R."/>
            <person name="Johnson J."/>
            <person name="Jones C.D."/>
            <person name="Jordan W.C."/>
            <person name="Karpen G.H."/>
            <person name="Kataoka E."/>
            <person name="Keightley P.D."/>
            <person name="Kheradpour P."/>
            <person name="Kirkness E.F."/>
            <person name="Koerich L.B."/>
            <person name="Kristiansen K."/>
            <person name="Kudrna D."/>
            <person name="Kulathinal R.J."/>
            <person name="Kumar S."/>
            <person name="Kwok R."/>
            <person name="Lander E."/>
            <person name="Langley C.H."/>
            <person name="Lapoint R."/>
            <person name="Lazzaro B.P."/>
            <person name="Lee S.J."/>
            <person name="Levesque L."/>
            <person name="Li R."/>
            <person name="Lin C.F."/>
            <person name="Lin M.F."/>
            <person name="Lindblad-Toh K."/>
            <person name="Llopart A."/>
            <person name="Long M."/>
            <person name="Low L."/>
            <person name="Lozovsky E."/>
            <person name="Lu J."/>
            <person name="Luo M."/>
            <person name="Machado C.A."/>
            <person name="Makalowski W."/>
            <person name="Marzo M."/>
            <person name="Matsuda M."/>
            <person name="Matzkin L."/>
            <person name="McAllister B."/>
            <person name="McBride C.S."/>
            <person name="McKernan B."/>
            <person name="McKernan K."/>
            <person name="Mendez-Lago M."/>
            <person name="Minx P."/>
            <person name="Mollenhauer M.U."/>
            <person name="Montooth K."/>
            <person name="Mount S.M."/>
            <person name="Mu X."/>
            <person name="Myers E."/>
            <person name="Negre B."/>
            <person name="Newfeld S."/>
            <person name="Nielsen R."/>
            <person name="Noor M.A."/>
            <person name="O'Grady P."/>
            <person name="Pachter L."/>
            <person name="Papaceit M."/>
            <person name="Parisi M.J."/>
            <person name="Parisi M."/>
            <person name="Parts L."/>
            <person name="Pedersen J.S."/>
            <person name="Pesole G."/>
            <person name="Phillippy A.M."/>
            <person name="Ponting C.P."/>
            <person name="Pop M."/>
            <person name="Porcelli D."/>
            <person name="Powell J.R."/>
            <person name="Prohaska S."/>
            <person name="Pruitt K."/>
            <person name="Puig M."/>
            <person name="Quesneville H."/>
            <person name="Ram K.R."/>
            <person name="Rand D."/>
            <person name="Rasmussen M.D."/>
            <person name="Reed L.K."/>
            <person name="Reenan R."/>
            <person name="Reily A."/>
            <person name="Remington K.A."/>
            <person name="Rieger T.T."/>
            <person name="Ritchie M.G."/>
            <person name="Robin C."/>
            <person name="Rogers Y.H."/>
            <person name="Rohde C."/>
            <person name="Rozas J."/>
            <person name="Rubenfield M.J."/>
            <person name="Ruiz A."/>
            <person name="Russo S."/>
            <person name="Salzberg S.L."/>
            <person name="Sanchez-Gracia A."/>
            <person name="Saranga D.J."/>
            <person name="Sato H."/>
            <person name="Schaeffer S.W."/>
            <person name="Schatz M.C."/>
            <person name="Schlenke T."/>
            <person name="Schwartz R."/>
            <person name="Segarra C."/>
            <person name="Singh R.S."/>
            <person name="Sirot L."/>
            <person name="Sirota M."/>
            <person name="Sisneros N.B."/>
            <person name="Smith C.D."/>
            <person name="Smith T.F."/>
            <person name="Spieth J."/>
            <person name="Stage D.E."/>
            <person name="Stark A."/>
            <person name="Stephan W."/>
            <person name="Strausberg R.L."/>
            <person name="Strempel S."/>
            <person name="Sturgill D."/>
            <person name="Sutton G."/>
            <person name="Sutton G.G."/>
            <person name="Tao W."/>
            <person name="Teichmann S."/>
            <person name="Tobari Y.N."/>
            <person name="Tomimura Y."/>
            <person name="Tsolas J.M."/>
            <person name="Valente V.L."/>
            <person name="Venter E."/>
            <person name="Venter J.C."/>
            <person name="Vicario S."/>
            <person name="Vieira F.G."/>
            <person name="Vilella A.J."/>
            <person name="Villasante A."/>
            <person name="Walenz B."/>
            <person name="Wang J."/>
            <person name="Wasserman M."/>
            <person name="Watts T."/>
            <person name="Wilson D."/>
            <person name="Wilson R.K."/>
            <person name="Wing R.A."/>
            <person name="Wolfner M.F."/>
            <person name="Wong A."/>
            <person name="Wong G.K."/>
            <person name="Wu C.I."/>
            <person name="Wu G."/>
            <person name="Yamamoto D."/>
            <person name="Yang H.P."/>
            <person name="Yang S.P."/>
            <person name="Yorke J.A."/>
            <person name="Yoshida K."/>
            <person name="Zdobnov E."/>
            <person name="Zhang P."/>
            <person name="Zhang Y."/>
            <person name="Zimin A.V."/>
            <person name="Baldwin J."/>
            <person name="Abdouelleil A."/>
            <person name="Abdulkadir J."/>
            <person name="Abebe A."/>
            <person name="Abera B."/>
            <person name="Abreu J."/>
            <person name="Acer S.C."/>
            <person name="Aftuck L."/>
            <person name="Alexander A."/>
            <person name="An P."/>
            <person name="Anderson E."/>
            <person name="Anderson S."/>
            <person name="Arachi H."/>
            <person name="Azer M."/>
            <person name="Bachantsang P."/>
            <person name="Barry A."/>
            <person name="Bayul T."/>
            <person name="Berlin A."/>
            <person name="Bessette D."/>
            <person name="Bloom T."/>
            <person name="Blye J."/>
            <person name="Boguslavskiy L."/>
            <person name="Bonnet C."/>
            <person name="Boukhgalter B."/>
            <person name="Bourzgui I."/>
            <person name="Brown A."/>
            <person name="Cahill P."/>
            <person name="Channer S."/>
            <person name="Cheshatsang Y."/>
            <person name="Chuda L."/>
            <person name="Citroen M."/>
            <person name="Collymore A."/>
            <person name="Cooke P."/>
            <person name="Costello M."/>
            <person name="D'Aco K."/>
            <person name="Daza R."/>
            <person name="De Haan G."/>
            <person name="DeGray S."/>
            <person name="DeMaso C."/>
            <person name="Dhargay N."/>
            <person name="Dooley K."/>
            <person name="Dooley E."/>
            <person name="Doricent M."/>
            <person name="Dorje P."/>
            <person name="Dorjee K."/>
            <person name="Dupes A."/>
            <person name="Elong R."/>
            <person name="Falk J."/>
            <person name="Farina A."/>
            <person name="Faro S."/>
            <person name="Ferguson D."/>
            <person name="Fisher S."/>
            <person name="Foley C.D."/>
            <person name="Franke A."/>
            <person name="Friedrich D."/>
            <person name="Gadbois L."/>
            <person name="Gearin G."/>
            <person name="Gearin C.R."/>
            <person name="Giannoukos G."/>
            <person name="Goode T."/>
            <person name="Graham J."/>
            <person name="Grandbois E."/>
            <person name="Grewal S."/>
            <person name="Gyaltsen K."/>
            <person name="Hafez N."/>
            <person name="Hagos B."/>
            <person name="Hall J."/>
            <person name="Henson C."/>
            <person name="Hollinger A."/>
            <person name="Honan T."/>
            <person name="Huard M.D."/>
            <person name="Hughes L."/>
            <person name="Hurhula B."/>
            <person name="Husby M.E."/>
            <person name="Kamat A."/>
            <person name="Kanga B."/>
            <person name="Kashin S."/>
            <person name="Khazanovich D."/>
            <person name="Kisner P."/>
            <person name="Lance K."/>
            <person name="Lara M."/>
            <person name="Lee W."/>
            <person name="Lennon N."/>
            <person name="Letendre F."/>
            <person name="LeVine R."/>
            <person name="Lipovsky A."/>
            <person name="Liu X."/>
            <person name="Liu J."/>
            <person name="Liu S."/>
            <person name="Lokyitsang T."/>
            <person name="Lokyitsang Y."/>
            <person name="Lubonja R."/>
            <person name="Lui A."/>
            <person name="MacDonald P."/>
            <person name="Magnisalis V."/>
            <person name="Maru K."/>
            <person name="Matthews C."/>
            <person name="McCusker W."/>
            <person name="McDonough S."/>
            <person name="Mehta T."/>
            <person name="Meldrim J."/>
            <person name="Meneus L."/>
            <person name="Mihai O."/>
            <person name="Mihalev A."/>
            <person name="Mihova T."/>
            <person name="Mittelman R."/>
            <person name="Mlenga V."/>
            <person name="Montmayeur A."/>
            <person name="Mulrain L."/>
            <person name="Navidi A."/>
            <person name="Naylor J."/>
            <person name="Negash T."/>
            <person name="Nguyen T."/>
            <person name="Nguyen N."/>
            <person name="Nicol R."/>
            <person name="Norbu C."/>
            <person name="Norbu N."/>
            <person name="Novod N."/>
            <person name="O'Neill B."/>
            <person name="Osman S."/>
            <person name="Markiewicz E."/>
            <person name="Oyono O.L."/>
            <person name="Patti C."/>
            <person name="Phunkhang P."/>
            <person name="Pierre F."/>
            <person name="Priest M."/>
            <person name="Raghuraman S."/>
            <person name="Rege F."/>
            <person name="Reyes R."/>
            <person name="Rise C."/>
            <person name="Rogov P."/>
            <person name="Ross K."/>
            <person name="Ryan E."/>
            <person name="Settipalli S."/>
            <person name="Shea T."/>
            <person name="Sherpa N."/>
            <person name="Shi L."/>
            <person name="Shih D."/>
            <person name="Sparrow T."/>
            <person name="Spaulding J."/>
            <person name="Stalker J."/>
            <person name="Stange-Thomann N."/>
            <person name="Stavropoulos S."/>
            <person name="Stone C."/>
            <person name="Strader C."/>
            <person name="Tesfaye S."/>
            <person name="Thomson T."/>
            <person name="Thoulutsang Y."/>
            <person name="Thoulutsang D."/>
            <person name="Topham K."/>
            <person name="Topping I."/>
            <person name="Tsamla T."/>
            <person name="Vassiliev H."/>
            <person name="Vo A."/>
            <person name="Wangchuk T."/>
            <person name="Wangdi T."/>
            <person name="Weiand M."/>
            <person name="Wilkinson J."/>
            <person name="Wilson A."/>
            <person name="Yadav S."/>
            <person name="Young G."/>
            <person name="Yu Q."/>
            <person name="Zembek L."/>
            <person name="Zhong D."/>
            <person name="Zimmer A."/>
            <person name="Zwirko Z."/>
            <person name="Jaffe D.B."/>
            <person name="Alvarez P."/>
            <person name="Brockman W."/>
            <person name="Butler J."/>
            <person name="Chin C."/>
            <person name="Gnerre S."/>
            <person name="Grabherr M."/>
            <person name="Kleber M."/>
            <person name="Mauceli E."/>
            <person name="MacCallum I."/>
        </authorList>
    </citation>
    <scope>NUCLEOTIDE SEQUENCE [LARGE SCALE GENOMIC DNA]</scope>
    <source>
        <strain evidence="15 16">TSC#14021-0224.01</strain>
    </source>
</reference>
<dbReference type="SUPFAM" id="SSF63877">
    <property type="entry name" value="Methuselah ectodomain"/>
    <property type="match status" value="1"/>
</dbReference>
<keyword evidence="7" id="KW-0297">G-protein coupled receptor</keyword>
<evidence type="ECO:0000256" key="13">
    <source>
        <dbReference type="SAM" id="Phobius"/>
    </source>
</evidence>
<dbReference type="Proteomes" id="UP000008711">
    <property type="component" value="Unassembled WGS sequence"/>
</dbReference>
<evidence type="ECO:0000256" key="12">
    <source>
        <dbReference type="ARBA" id="ARBA00023224"/>
    </source>
</evidence>
<dbReference type="AlphaFoldDB" id="B3P156"/>
<dbReference type="InterPro" id="IPR010596">
    <property type="entry name" value="Methuselah_N_dom"/>
</dbReference>
<feature type="transmembrane region" description="Helical" evidence="13">
    <location>
        <begin position="124"/>
        <end position="143"/>
    </location>
</feature>
<keyword evidence="9" id="KW-1015">Disulfide bond</keyword>
<keyword evidence="4 13" id="KW-0812">Transmembrane</keyword>
<feature type="domain" description="G-protein coupled receptors family 2 profile 2" evidence="14">
    <location>
        <begin position="93"/>
        <end position="351"/>
    </location>
</feature>
<proteinExistence type="inferred from homology"/>
<reference evidence="15 16" key="2">
    <citation type="journal article" date="2008" name="Bioinformatics">
        <title>Assembly reconciliation.</title>
        <authorList>
            <person name="Zimin A.V."/>
            <person name="Smith D.R."/>
            <person name="Sutton G."/>
            <person name="Yorke J.A."/>
        </authorList>
    </citation>
    <scope>NUCLEOTIDE SEQUENCE [LARGE SCALE GENOMIC DNA]</scope>
    <source>
        <strain evidence="15 16">TSC#14021-0224.01</strain>
    </source>
</reference>
<feature type="transmembrane region" description="Helical" evidence="13">
    <location>
        <begin position="163"/>
        <end position="184"/>
    </location>
</feature>
<evidence type="ECO:0000256" key="1">
    <source>
        <dbReference type="ARBA" id="ARBA00004651"/>
    </source>
</evidence>
<keyword evidence="8 13" id="KW-0472">Membrane</keyword>
<dbReference type="eggNOG" id="KOG4193">
    <property type="taxonomic scope" value="Eukaryota"/>
</dbReference>
<name>B3P156_DROER</name>
<evidence type="ECO:0000256" key="4">
    <source>
        <dbReference type="ARBA" id="ARBA00022692"/>
    </source>
</evidence>
<feature type="transmembrane region" description="Helical" evidence="13">
    <location>
        <begin position="100"/>
        <end position="117"/>
    </location>
</feature>
<dbReference type="GO" id="GO:0007166">
    <property type="term" value="P:cell surface receptor signaling pathway"/>
    <property type="evidence" value="ECO:0007669"/>
    <property type="project" value="InterPro"/>
</dbReference>
<comment type="similarity">
    <text evidence="2">Belongs to the G-protein coupled receptor 2 family. Mth subfamily.</text>
</comment>
<feature type="transmembrane region" description="Helical" evidence="13">
    <location>
        <begin position="251"/>
        <end position="270"/>
    </location>
</feature>
<evidence type="ECO:0000256" key="11">
    <source>
        <dbReference type="ARBA" id="ARBA00023180"/>
    </source>
</evidence>
<dbReference type="Gene3D" id="2.170.180.11">
    <property type="entry name" value="Methuselah ectodomain, domain 2"/>
    <property type="match status" value="1"/>
</dbReference>
<dbReference type="HOGENOM" id="CLU_002753_3_0_1"/>
<evidence type="ECO:0000256" key="5">
    <source>
        <dbReference type="ARBA" id="ARBA00022729"/>
    </source>
</evidence>
<dbReference type="InterPro" id="IPR051384">
    <property type="entry name" value="Mth_GPCR"/>
</dbReference>
<keyword evidence="11" id="KW-0325">Glycoprotein</keyword>
<keyword evidence="3" id="KW-1003">Cell membrane</keyword>
<evidence type="ECO:0000313" key="15">
    <source>
        <dbReference type="EMBL" id="EDV49245.1"/>
    </source>
</evidence>
<dbReference type="PhylomeDB" id="B3P156"/>
<accession>B3P156</accession>
<dbReference type="Pfam" id="PF06652">
    <property type="entry name" value="Methuselah_N"/>
    <property type="match status" value="1"/>
</dbReference>
<feature type="transmembrane region" description="Helical" evidence="13">
    <location>
        <begin position="294"/>
        <end position="314"/>
    </location>
</feature>
<evidence type="ECO:0000256" key="9">
    <source>
        <dbReference type="ARBA" id="ARBA00023157"/>
    </source>
</evidence>
<dbReference type="CDD" id="cd15039">
    <property type="entry name" value="7tmB3_Methuselah-like"/>
    <property type="match status" value="1"/>
</dbReference>
<dbReference type="EMBL" id="CH954181">
    <property type="protein sequence ID" value="EDV49245.1"/>
    <property type="molecule type" value="Genomic_DNA"/>
</dbReference>
<keyword evidence="16" id="KW-1185">Reference proteome</keyword>
<keyword evidence="6 13" id="KW-1133">Transmembrane helix</keyword>
<dbReference type="InterPro" id="IPR023311">
    <property type="entry name" value="Methusela_ecto_dom_2"/>
</dbReference>
<dbReference type="PANTHER" id="PTHR47154">
    <property type="entry name" value="G-PROTEIN COUPLED RECEPTOR MTH-RELATED"/>
    <property type="match status" value="1"/>
</dbReference>
<dbReference type="Gene3D" id="1.20.1070.10">
    <property type="entry name" value="Rhodopsin 7-helix transmembrane proteins"/>
    <property type="match status" value="1"/>
</dbReference>
<protein>
    <submittedName>
        <fullName evidence="15">GG19599</fullName>
    </submittedName>
</protein>
<dbReference type="GO" id="GO:0005886">
    <property type="term" value="C:plasma membrane"/>
    <property type="evidence" value="ECO:0007669"/>
    <property type="project" value="UniProtKB-SubCell"/>
</dbReference>
<feature type="transmembrane region" description="Helical" evidence="13">
    <location>
        <begin position="196"/>
        <end position="217"/>
    </location>
</feature>
<dbReference type="InterPro" id="IPR017981">
    <property type="entry name" value="GPCR_2-like_7TM"/>
</dbReference>
<feature type="transmembrane region" description="Helical" evidence="13">
    <location>
        <begin position="326"/>
        <end position="349"/>
    </location>
</feature>
<comment type="subcellular location">
    <subcellularLocation>
        <location evidence="1">Cell membrane</location>
        <topology evidence="1">Multi-pass membrane protein</topology>
    </subcellularLocation>
</comment>
<gene>
    <name evidence="15" type="primary">Dere\GG19599</name>
    <name evidence="15" type="ORF">Dere_GG19599</name>
</gene>
<evidence type="ECO:0000313" key="16">
    <source>
        <dbReference type="Proteomes" id="UP000008711"/>
    </source>
</evidence>
<sequence length="360" mass="42162">MLDLTKKDILLKPLAERNITPHHNSTELMVLREQFKPCDQVISLKRDEYSMLKDGAMFLHKSAQTLSNDQYCLYPEIYSDFPETIWVINRKCFKNNSAELTMISVVCYILTLAVYLSVKKLRNLLGKCLICTIFCLFIENFIWTLDHFRLVFDICAATGYIQYYFTISSYLWLSVVSFQLWEVLTSLKREEPQYRFLIYNTVVWCTAAIPTGVIVSMNQIRENNPEKSRSLPHDGYTGCSDTDMSNCYTPLIITDIFNATMFVLTSIHIWKVKREVKRFAQQDIRSSTCFEFDFQTYIQFLRLFMIMGANWIIYQLTEIVDFMKSSIIKSLTVYIQDSFGIILFVLLILKSSTLKVIMER</sequence>
<keyword evidence="5" id="KW-0732">Signal</keyword>
<dbReference type="OMA" id="FMEYFIW"/>
<dbReference type="PANTHER" id="PTHR47154:SF2">
    <property type="entry name" value="G-PROTEIN COUPLED RECEPTOR MTH-RELATED"/>
    <property type="match status" value="1"/>
</dbReference>